<feature type="region of interest" description="Disordered" evidence="7">
    <location>
        <begin position="246"/>
        <end position="267"/>
    </location>
</feature>
<dbReference type="KEGG" id="nve:5507570"/>
<dbReference type="InterPro" id="IPR000276">
    <property type="entry name" value="GPCR_Rhodpsn"/>
</dbReference>
<dbReference type="CDD" id="cd00637">
    <property type="entry name" value="7tm_classA_rhodopsin-like"/>
    <property type="match status" value="1"/>
</dbReference>
<dbReference type="GO" id="GO:0032870">
    <property type="term" value="P:cellular response to hormone stimulus"/>
    <property type="evidence" value="ECO:0000318"/>
    <property type="project" value="GO_Central"/>
</dbReference>
<evidence type="ECO:0000256" key="2">
    <source>
        <dbReference type="ARBA" id="ARBA00022475"/>
    </source>
</evidence>
<evidence type="ECO:0000256" key="1">
    <source>
        <dbReference type="ARBA" id="ARBA00004651"/>
    </source>
</evidence>
<reference evidence="10 11" key="1">
    <citation type="journal article" date="2007" name="Science">
        <title>Sea anemone genome reveals ancestral eumetazoan gene repertoire and genomic organization.</title>
        <authorList>
            <person name="Putnam N.H."/>
            <person name="Srivastava M."/>
            <person name="Hellsten U."/>
            <person name="Dirks B."/>
            <person name="Chapman J."/>
            <person name="Salamov A."/>
            <person name="Terry A."/>
            <person name="Shapiro H."/>
            <person name="Lindquist E."/>
            <person name="Kapitonov V.V."/>
            <person name="Jurka J."/>
            <person name="Genikhovich G."/>
            <person name="Grigoriev I.V."/>
            <person name="Lucas S.M."/>
            <person name="Steele R.E."/>
            <person name="Finnerty J.R."/>
            <person name="Technau U."/>
            <person name="Martindale M.Q."/>
            <person name="Rokhsar D.S."/>
        </authorList>
    </citation>
    <scope>NUCLEOTIDE SEQUENCE [LARGE SCALE GENOMIC DNA]</scope>
    <source>
        <strain evidence="11">CH2 X CH6</strain>
    </source>
</reference>
<dbReference type="InParanoid" id="A7SJL3"/>
<evidence type="ECO:0000256" key="7">
    <source>
        <dbReference type="SAM" id="MobiDB-lite"/>
    </source>
</evidence>
<name>A7SJL3_NEMVE</name>
<dbReference type="GO" id="GO:0004930">
    <property type="term" value="F:G protein-coupled receptor activity"/>
    <property type="evidence" value="ECO:0000318"/>
    <property type="project" value="GO_Central"/>
</dbReference>
<keyword evidence="2" id="KW-1003">Cell membrane</keyword>
<evidence type="ECO:0000313" key="10">
    <source>
        <dbReference type="EMBL" id="EDO36138.1"/>
    </source>
</evidence>
<dbReference type="PANTHER" id="PTHR24241">
    <property type="entry name" value="NEUROPEPTIDE RECEPTOR-RELATED G-PROTEIN COUPLED RECEPTOR"/>
    <property type="match status" value="1"/>
</dbReference>
<feature type="compositionally biased region" description="Basic and acidic residues" evidence="7">
    <location>
        <begin position="246"/>
        <end position="255"/>
    </location>
</feature>
<dbReference type="PhylomeDB" id="A7SJL3"/>
<dbReference type="PROSITE" id="PS50262">
    <property type="entry name" value="G_PROTEIN_RECEP_F1_2"/>
    <property type="match status" value="1"/>
</dbReference>
<dbReference type="Gene3D" id="1.20.1070.10">
    <property type="entry name" value="Rhodopsin 7-helix transmembrane proteins"/>
    <property type="match status" value="1"/>
</dbReference>
<accession>A7SJL3</accession>
<feature type="transmembrane region" description="Helical" evidence="8">
    <location>
        <begin position="111"/>
        <end position="131"/>
    </location>
</feature>
<feature type="transmembrane region" description="Helical" evidence="8">
    <location>
        <begin position="152"/>
        <end position="171"/>
    </location>
</feature>
<keyword evidence="11" id="KW-1185">Reference proteome</keyword>
<evidence type="ECO:0000313" key="11">
    <source>
        <dbReference type="Proteomes" id="UP000001593"/>
    </source>
</evidence>
<dbReference type="SUPFAM" id="SSF81321">
    <property type="entry name" value="Family A G protein-coupled receptor-like"/>
    <property type="match status" value="1"/>
</dbReference>
<evidence type="ECO:0000256" key="6">
    <source>
        <dbReference type="ARBA" id="ARBA00023170"/>
    </source>
</evidence>
<dbReference type="Proteomes" id="UP000001593">
    <property type="component" value="Unassembled WGS sequence"/>
</dbReference>
<evidence type="ECO:0000259" key="9">
    <source>
        <dbReference type="PROSITE" id="PS50262"/>
    </source>
</evidence>
<organism evidence="10 11">
    <name type="scientific">Nematostella vectensis</name>
    <name type="common">Starlet sea anemone</name>
    <dbReference type="NCBI Taxonomy" id="45351"/>
    <lineage>
        <taxon>Eukaryota</taxon>
        <taxon>Metazoa</taxon>
        <taxon>Cnidaria</taxon>
        <taxon>Anthozoa</taxon>
        <taxon>Hexacorallia</taxon>
        <taxon>Actiniaria</taxon>
        <taxon>Edwardsiidae</taxon>
        <taxon>Nematostella</taxon>
    </lineage>
</organism>
<dbReference type="HOGENOM" id="CLU_009579_6_1_1"/>
<proteinExistence type="predicted"/>
<protein>
    <recommendedName>
        <fullName evidence="9">G-protein coupled receptors family 1 profile domain-containing protein</fullName>
    </recommendedName>
</protein>
<comment type="subcellular location">
    <subcellularLocation>
        <location evidence="1">Cell membrane</location>
        <topology evidence="1">Multi-pass membrane protein</topology>
    </subcellularLocation>
</comment>
<feature type="transmembrane region" description="Helical" evidence="8">
    <location>
        <begin position="359"/>
        <end position="379"/>
    </location>
</feature>
<feature type="compositionally biased region" description="Polar residues" evidence="7">
    <location>
        <begin position="281"/>
        <end position="295"/>
    </location>
</feature>
<dbReference type="eggNOG" id="KOG3656">
    <property type="taxonomic scope" value="Eukaryota"/>
</dbReference>
<feature type="transmembrane region" description="Helical" evidence="8">
    <location>
        <begin position="37"/>
        <end position="58"/>
    </location>
</feature>
<feature type="domain" description="G-protein coupled receptors family 1 profile" evidence="9">
    <location>
        <begin position="53"/>
        <end position="376"/>
    </location>
</feature>
<keyword evidence="4 8" id="KW-1133">Transmembrane helix</keyword>
<feature type="transmembrane region" description="Helical" evidence="8">
    <location>
        <begin position="207"/>
        <end position="229"/>
    </location>
</feature>
<dbReference type="OMA" id="MSKFFAR"/>
<dbReference type="STRING" id="45351.A7SJL3"/>
<feature type="region of interest" description="Disordered" evidence="7">
    <location>
        <begin position="279"/>
        <end position="304"/>
    </location>
</feature>
<gene>
    <name evidence="10" type="ORF">NEMVEDRAFT_v1g213261</name>
</gene>
<evidence type="ECO:0000256" key="3">
    <source>
        <dbReference type="ARBA" id="ARBA00022692"/>
    </source>
</evidence>
<dbReference type="InterPro" id="IPR017452">
    <property type="entry name" value="GPCR_Rhodpsn_7TM"/>
</dbReference>
<dbReference type="PANTHER" id="PTHR24241:SF76">
    <property type="entry name" value="NEUROPEPTIDE SIFAMIDE RECEPTOR"/>
    <property type="match status" value="1"/>
</dbReference>
<dbReference type="FunFam" id="1.20.1070.10:FF:000622">
    <property type="entry name" value="Predicted protein"/>
    <property type="match status" value="1"/>
</dbReference>
<dbReference type="GO" id="GO:0005886">
    <property type="term" value="C:plasma membrane"/>
    <property type="evidence" value="ECO:0000318"/>
    <property type="project" value="GO_Central"/>
</dbReference>
<dbReference type="EMBL" id="DS469678">
    <property type="protein sequence ID" value="EDO36138.1"/>
    <property type="molecule type" value="Genomic_DNA"/>
</dbReference>
<dbReference type="PRINTS" id="PR00237">
    <property type="entry name" value="GPCRRHODOPSN"/>
</dbReference>
<evidence type="ECO:0000256" key="4">
    <source>
        <dbReference type="ARBA" id="ARBA00022989"/>
    </source>
</evidence>
<keyword evidence="5 8" id="KW-0472">Membrane</keyword>
<evidence type="ECO:0000256" key="8">
    <source>
        <dbReference type="SAM" id="Phobius"/>
    </source>
</evidence>
<feature type="transmembrane region" description="Helical" evidence="8">
    <location>
        <begin position="319"/>
        <end position="339"/>
    </location>
</feature>
<dbReference type="Pfam" id="PF00001">
    <property type="entry name" value="7tm_1"/>
    <property type="match status" value="1"/>
</dbReference>
<feature type="compositionally biased region" description="Polar residues" evidence="7">
    <location>
        <begin position="256"/>
        <end position="267"/>
    </location>
</feature>
<sequence length="401" mass="46329">MEALDPTSAYFTNNSTELQPNELTSVTQLREPFGLKVFRGMIFAFVVIASLLGNSVVIKTVFENSLRKPMTYYLVSNMAVAELIGTVLVPFSYSYQEIFHWPFGELLCHIIAPLQVLSVLVTTTSLAAIALHRYKVFTSPRRVRVSGKTITCTIISLWAIAFFITLPSFLYHSHVISPTQKGKYWCLELVPGDQLKDFPSPELRKYYMIRFFCNFVIPACVMMFSYGVVSLQLRFHRNRAVRDVEMETGSDRTRETSASTQPQQQGTVSMELHEVVRSPPHAQQPQHNASNSTREQATRERAQRKRQAISGLETDLLKMIYLIILIFLVCYFPYQIFFLLEYFGVMNYKNWQYFDITRIYVFLLTCFPSAIHPICYGTMSKFFARTFSRLVLCRWSYGDYP</sequence>
<dbReference type="OrthoDB" id="6088892at2759"/>
<dbReference type="GO" id="GO:0007186">
    <property type="term" value="P:G protein-coupled receptor signaling pathway"/>
    <property type="evidence" value="ECO:0000318"/>
    <property type="project" value="GO_Central"/>
</dbReference>
<feature type="transmembrane region" description="Helical" evidence="8">
    <location>
        <begin position="70"/>
        <end position="91"/>
    </location>
</feature>
<keyword evidence="3 8" id="KW-0812">Transmembrane</keyword>
<evidence type="ECO:0000256" key="5">
    <source>
        <dbReference type="ARBA" id="ARBA00023136"/>
    </source>
</evidence>
<dbReference type="AlphaFoldDB" id="A7SJL3"/>
<keyword evidence="6" id="KW-0675">Receptor</keyword>